<comment type="similarity">
    <text evidence="1">Belongs to the DNA mismatch repair MutL/HexB family.</text>
</comment>
<evidence type="ECO:0000313" key="4">
    <source>
        <dbReference type="EMBL" id="KAH7030479.1"/>
    </source>
</evidence>
<dbReference type="PANTHER" id="PTHR10073:SF47">
    <property type="entry name" value="DNA MISMATCH REPAIR PROTEIN MLH3"/>
    <property type="match status" value="1"/>
</dbReference>
<evidence type="ECO:0000256" key="2">
    <source>
        <dbReference type="SAM" id="MobiDB-lite"/>
    </source>
</evidence>
<feature type="region of interest" description="Disordered" evidence="2">
    <location>
        <begin position="909"/>
        <end position="931"/>
    </location>
</feature>
<dbReference type="Gene3D" id="3.30.1540.20">
    <property type="entry name" value="MutL, C-terminal domain, dimerisation subdomain"/>
    <property type="match status" value="1"/>
</dbReference>
<protein>
    <submittedName>
        <fullName evidence="4">DNA mismatch repair protein</fullName>
    </submittedName>
</protein>
<feature type="region of interest" description="Disordered" evidence="2">
    <location>
        <begin position="471"/>
        <end position="495"/>
    </location>
</feature>
<accession>A0ABQ8FWJ3</accession>
<dbReference type="SMART" id="SM00853">
    <property type="entry name" value="MutL_C"/>
    <property type="match status" value="1"/>
</dbReference>
<feature type="region of interest" description="Disordered" evidence="2">
    <location>
        <begin position="422"/>
        <end position="454"/>
    </location>
</feature>
<dbReference type="SUPFAM" id="SSF118116">
    <property type="entry name" value="DNA mismatch repair protein MutL"/>
    <property type="match status" value="1"/>
</dbReference>
<name>A0ABQ8FWJ3_9PEZI</name>
<feature type="compositionally biased region" description="Polar residues" evidence="2">
    <location>
        <begin position="436"/>
        <end position="453"/>
    </location>
</feature>
<dbReference type="InterPro" id="IPR014790">
    <property type="entry name" value="MutL_C"/>
</dbReference>
<feature type="domain" description="MutL C-terminal dimerisation" evidence="3">
    <location>
        <begin position="749"/>
        <end position="968"/>
    </location>
</feature>
<dbReference type="Gene3D" id="3.30.565.10">
    <property type="entry name" value="Histidine kinase-like ATPase, C-terminal domain"/>
    <property type="match status" value="1"/>
</dbReference>
<evidence type="ECO:0000259" key="3">
    <source>
        <dbReference type="SMART" id="SM00853"/>
    </source>
</evidence>
<organism evidence="4 5">
    <name type="scientific">Macrophomina phaseolina</name>
    <dbReference type="NCBI Taxonomy" id="35725"/>
    <lineage>
        <taxon>Eukaryota</taxon>
        <taxon>Fungi</taxon>
        <taxon>Dikarya</taxon>
        <taxon>Ascomycota</taxon>
        <taxon>Pezizomycotina</taxon>
        <taxon>Dothideomycetes</taxon>
        <taxon>Dothideomycetes incertae sedis</taxon>
        <taxon>Botryosphaeriales</taxon>
        <taxon>Botryosphaeriaceae</taxon>
        <taxon>Macrophomina</taxon>
    </lineage>
</organism>
<dbReference type="Proteomes" id="UP000774617">
    <property type="component" value="Unassembled WGS sequence"/>
</dbReference>
<feature type="compositionally biased region" description="Low complexity" evidence="2">
    <location>
        <begin position="911"/>
        <end position="924"/>
    </location>
</feature>
<feature type="region of interest" description="Disordered" evidence="2">
    <location>
        <begin position="589"/>
        <end position="617"/>
    </location>
</feature>
<dbReference type="EMBL" id="JAGTJR010000044">
    <property type="protein sequence ID" value="KAH7030479.1"/>
    <property type="molecule type" value="Genomic_DNA"/>
</dbReference>
<dbReference type="InterPro" id="IPR038973">
    <property type="entry name" value="MutL/Mlh/Pms-like"/>
</dbReference>
<dbReference type="InterPro" id="IPR036890">
    <property type="entry name" value="HATPase_C_sf"/>
</dbReference>
<feature type="region of interest" description="Disordered" evidence="2">
    <location>
        <begin position="521"/>
        <end position="559"/>
    </location>
</feature>
<feature type="compositionally biased region" description="Basic and acidic residues" evidence="2">
    <location>
        <begin position="343"/>
        <end position="361"/>
    </location>
</feature>
<feature type="region of interest" description="Disordered" evidence="2">
    <location>
        <begin position="337"/>
        <end position="367"/>
    </location>
</feature>
<evidence type="ECO:0000313" key="5">
    <source>
        <dbReference type="Proteomes" id="UP000774617"/>
    </source>
</evidence>
<gene>
    <name evidence="4" type="ORF">B0J12DRAFT_317237</name>
</gene>
<feature type="compositionally biased region" description="Basic and acidic residues" evidence="2">
    <location>
        <begin position="602"/>
        <end position="615"/>
    </location>
</feature>
<dbReference type="Pfam" id="PF13589">
    <property type="entry name" value="HATPase_c_3"/>
    <property type="match status" value="1"/>
</dbReference>
<reference evidence="4 5" key="1">
    <citation type="journal article" date="2021" name="Nat. Commun.">
        <title>Genetic determinants of endophytism in the Arabidopsis root mycobiome.</title>
        <authorList>
            <person name="Mesny F."/>
            <person name="Miyauchi S."/>
            <person name="Thiergart T."/>
            <person name="Pickel B."/>
            <person name="Atanasova L."/>
            <person name="Karlsson M."/>
            <person name="Huettel B."/>
            <person name="Barry K.W."/>
            <person name="Haridas S."/>
            <person name="Chen C."/>
            <person name="Bauer D."/>
            <person name="Andreopoulos W."/>
            <person name="Pangilinan J."/>
            <person name="LaButti K."/>
            <person name="Riley R."/>
            <person name="Lipzen A."/>
            <person name="Clum A."/>
            <person name="Drula E."/>
            <person name="Henrissat B."/>
            <person name="Kohler A."/>
            <person name="Grigoriev I.V."/>
            <person name="Martin F.M."/>
            <person name="Hacquard S."/>
        </authorList>
    </citation>
    <scope>NUCLEOTIDE SEQUENCE [LARGE SCALE GENOMIC DNA]</scope>
    <source>
        <strain evidence="4 5">MPI-SDFR-AT-0080</strain>
    </source>
</reference>
<feature type="compositionally biased region" description="Polar residues" evidence="2">
    <location>
        <begin position="521"/>
        <end position="542"/>
    </location>
</feature>
<sequence>MNLEPQQHVNLRQRSQRPIAPLPPDVVAQIKSSTAITSLTAAVLGLVQNSLDSGATKIEISVDAWRGGCTVEDNGLGILPSEFREEGGLGKPYCTSRHNSDELVYGRHGTFLASLAALSLLTITSHHCQFQSHNTVTLHRSQVIARHLPAPRQHELTFRDHGTRVTVRDLFGTMPVRVKQRATLLDDRAEQERQWESLKKLITGLLLAWQTPVSLRVRDLESTRTLSLIANHKQPVSVAERLSWNERKVHAALRSLVATLSQASYIAPDEWSSWVPASASTDSITINGAISVKPAPSKSVQFFSVGIRPIFSNEGHNELFDEINRLFNNSSFGVVEDDPELDEREKERRLQDKRHKTDGPTKRQLRSGRKGIDRWPKFYLHVRIVDGDTNEDEVLDSESKLHSILEVLRAMVTQWLQVHNFGPRSRQPRNIGSRPESVSSRASTPTSQDQGCSQPLLYLGEDSIAAAEVNSFTSKKRKRSSERPNNLNPAINPNGMLVASDWSRIKSGKSAFYEDVWSSKKPTSVPFSNQSNSQTPSVTVSGPGSARESPGQGGIASSFFEADPVMPGELGSLHPRERTLQSVVVPDRTKFDETGPKPTKTSNHDASIKWTDPHTNETYTINSRTGTIMDNEARQCGSAPSSPSRIPASIAGRFSKALSLSRKPATAPSQSGGQPWLENFLADWNNPVFRPQTSTIRKITLPELSDKANALLHSHNGHSSHTEIGQAFAEVSALGQNKLSKQGLRKAEVVAQVDRKFILVAMEATKPTAATVLDCSMIQPKRLLVIIDQHAADERCRVEELFAELCLPRSAEDGECRSELGHMSRIKTSVLSDAMYFEVSAEEARLLEMYAGYFADWGIVYDLNKSGARQILMVRTLPPGVSERCQADPKLLLSLLRSETWRLADDRTQSAAAAARRTNNPAAPKLGSMKTKTEPHSWLAEMGSCPRGILELLNSRACRSAVMFNDKLSVAQCEDVVTRLARCAFPFQCAHGRPSMVPLVDLGTAAVEQGRDETFKDPGYEVAGGLGQLGGSGAAGGLPEGKSGFVEAFKRWRQGDGARAR</sequence>
<dbReference type="PANTHER" id="PTHR10073">
    <property type="entry name" value="DNA MISMATCH REPAIR PROTEIN MLH, PMS, MUTL"/>
    <property type="match status" value="1"/>
</dbReference>
<dbReference type="SUPFAM" id="SSF55874">
    <property type="entry name" value="ATPase domain of HSP90 chaperone/DNA topoisomerase II/histidine kinase"/>
    <property type="match status" value="1"/>
</dbReference>
<dbReference type="InterPro" id="IPR042120">
    <property type="entry name" value="MutL_C_dimsub"/>
</dbReference>
<keyword evidence="5" id="KW-1185">Reference proteome</keyword>
<dbReference type="InterPro" id="IPR037198">
    <property type="entry name" value="MutL_C_sf"/>
</dbReference>
<evidence type="ECO:0000256" key="1">
    <source>
        <dbReference type="ARBA" id="ARBA00006082"/>
    </source>
</evidence>
<comment type="caution">
    <text evidence="4">The sequence shown here is derived from an EMBL/GenBank/DDBJ whole genome shotgun (WGS) entry which is preliminary data.</text>
</comment>
<proteinExistence type="inferred from homology"/>